<dbReference type="GO" id="GO:0004519">
    <property type="term" value="F:endonuclease activity"/>
    <property type="evidence" value="ECO:0007669"/>
    <property type="project" value="InterPro"/>
</dbReference>
<dbReference type="AlphaFoldDB" id="A0A3D9YQY3"/>
<gene>
    <name evidence="3" type="ORF">DES32_3178</name>
</gene>
<evidence type="ECO:0000259" key="2">
    <source>
        <dbReference type="Pfam" id="PF20441"/>
    </source>
</evidence>
<dbReference type="Pfam" id="PF03354">
    <property type="entry name" value="TerL_ATPase"/>
    <property type="match status" value="1"/>
</dbReference>
<dbReference type="EMBL" id="QUMO01000006">
    <property type="protein sequence ID" value="REF83262.1"/>
    <property type="molecule type" value="Genomic_DNA"/>
</dbReference>
<feature type="domain" description="Terminase large subunit-like endonuclease" evidence="2">
    <location>
        <begin position="271"/>
        <end position="547"/>
    </location>
</feature>
<evidence type="ECO:0000313" key="4">
    <source>
        <dbReference type="Proteomes" id="UP000256900"/>
    </source>
</evidence>
<organism evidence="3 4">
    <name type="scientific">Methylovirgula ligni</name>
    <dbReference type="NCBI Taxonomy" id="569860"/>
    <lineage>
        <taxon>Bacteria</taxon>
        <taxon>Pseudomonadati</taxon>
        <taxon>Pseudomonadota</taxon>
        <taxon>Alphaproteobacteria</taxon>
        <taxon>Hyphomicrobiales</taxon>
        <taxon>Beijerinckiaceae</taxon>
        <taxon>Methylovirgula</taxon>
    </lineage>
</organism>
<evidence type="ECO:0000313" key="3">
    <source>
        <dbReference type="EMBL" id="REF83262.1"/>
    </source>
</evidence>
<dbReference type="OrthoDB" id="9760250at2"/>
<dbReference type="Pfam" id="PF20441">
    <property type="entry name" value="TerL_nuclease"/>
    <property type="match status" value="1"/>
</dbReference>
<evidence type="ECO:0000259" key="1">
    <source>
        <dbReference type="Pfam" id="PF03354"/>
    </source>
</evidence>
<name>A0A3D9YQY3_9HYPH</name>
<dbReference type="PANTHER" id="PTHR41287">
    <property type="match status" value="1"/>
</dbReference>
<reference evidence="3 4" key="1">
    <citation type="submission" date="2018-08" db="EMBL/GenBank/DDBJ databases">
        <title>Genomic Encyclopedia of Type Strains, Phase IV (KMG-IV): sequencing the most valuable type-strain genomes for metagenomic binning, comparative biology and taxonomic classification.</title>
        <authorList>
            <person name="Goeker M."/>
        </authorList>
    </citation>
    <scope>NUCLEOTIDE SEQUENCE [LARGE SCALE GENOMIC DNA]</scope>
    <source>
        <strain evidence="3 4">BW863</strain>
    </source>
</reference>
<accession>A0A3D9YQY3</accession>
<proteinExistence type="predicted"/>
<comment type="caution">
    <text evidence="3">The sequence shown here is derived from an EMBL/GenBank/DDBJ whole genome shotgun (WGS) entry which is preliminary data.</text>
</comment>
<protein>
    <submittedName>
        <fullName evidence="3">Phage terminase large subunit-like protein</fullName>
    </submittedName>
</protein>
<dbReference type="RefSeq" id="WP_115837803.1">
    <property type="nucleotide sequence ID" value="NZ_CP025086.1"/>
</dbReference>
<dbReference type="InterPro" id="IPR005021">
    <property type="entry name" value="Terminase_largesu-like"/>
</dbReference>
<dbReference type="InterPro" id="IPR046462">
    <property type="entry name" value="TerL_nuclease"/>
</dbReference>
<dbReference type="InterPro" id="IPR046461">
    <property type="entry name" value="TerL_ATPase"/>
</dbReference>
<feature type="domain" description="Terminase large subunit-like ATPase" evidence="1">
    <location>
        <begin position="75"/>
        <end position="205"/>
    </location>
</feature>
<dbReference type="PANTHER" id="PTHR41287:SF1">
    <property type="entry name" value="PROTEIN YMFN"/>
    <property type="match status" value="1"/>
</dbReference>
<keyword evidence="4" id="KW-1185">Reference proteome</keyword>
<sequence>MNVPAPIEDEWSFACPDWWERLQQGRSLLPSLPLDKIEADRAVGIYNKFCLPDVTGNPSLGEVGGDWFRDFIRAFFGSLDRNGRRRVKKALGLVPKKQSKTTNSAALMLTGLLMNKRPRADFINVAPTKLLAEIAYEQAVGMIDSDPEGYLQKRFRPRDHLKQIDDLLMDAVWKIRAFDLNVTNGIIPAGILIDELHLIARDPNAARVIGQLIGGMLPILESFCLYITSQSDEPPVGVFKTELSRARAIRDGRIKGDLLPFLYEFPTAIQEDDSRWLDQSIWHCVLPNLRRSVQIEDLASGLREAEFAGKQEVARWASQHLNIQIGSKQASDSWPGVEYWDLNEDPSISLETLIAHCELIVPGVDGGGLDDLLGLNCIGIEKGTGRWLSWAHAWAHEIVKERRKSIVSQLEDFEKDGDLTFVTQMKTAYDECADLIAQIDAAGLIGLIGFDPAGASGVVKALAERGIEGDERIFGVRQGYSLAGPVKDVETKLADGELIHAAQPLMTWCAGNAKIQVTQNGYIVTKQASGTAKIDPLMALFNAAGVLRANPQPVSAYSADHGLYIF</sequence>
<dbReference type="Proteomes" id="UP000256900">
    <property type="component" value="Unassembled WGS sequence"/>
</dbReference>